<evidence type="ECO:0000313" key="6">
    <source>
        <dbReference type="Proteomes" id="UP001418637"/>
    </source>
</evidence>
<name>A0ABV0BFS7_9HYPH</name>
<protein>
    <submittedName>
        <fullName evidence="5">HlyD family efflux transporter periplasmic adaptor subunit</fullName>
    </submittedName>
</protein>
<feature type="domain" description="YbhG-like alpha-helical hairpin" evidence="4">
    <location>
        <begin position="92"/>
        <end position="210"/>
    </location>
</feature>
<dbReference type="PANTHER" id="PTHR32347:SF23">
    <property type="entry name" value="BLL5650 PROTEIN"/>
    <property type="match status" value="1"/>
</dbReference>
<evidence type="ECO:0000259" key="4">
    <source>
        <dbReference type="Pfam" id="PF25881"/>
    </source>
</evidence>
<comment type="subcellular location">
    <subcellularLocation>
        <location evidence="1">Cell envelope</location>
    </subcellularLocation>
</comment>
<dbReference type="Gene3D" id="1.10.287.470">
    <property type="entry name" value="Helix hairpin bin"/>
    <property type="match status" value="3"/>
</dbReference>
<organism evidence="5 6">
    <name type="scientific">Hohaiivirga grylli</name>
    <dbReference type="NCBI Taxonomy" id="3133970"/>
    <lineage>
        <taxon>Bacteria</taxon>
        <taxon>Pseudomonadati</taxon>
        <taxon>Pseudomonadota</taxon>
        <taxon>Alphaproteobacteria</taxon>
        <taxon>Hyphomicrobiales</taxon>
        <taxon>Methylobacteriaceae</taxon>
        <taxon>Hohaiivirga</taxon>
    </lineage>
</organism>
<dbReference type="Pfam" id="PF25881">
    <property type="entry name" value="HH_YBHG"/>
    <property type="match status" value="1"/>
</dbReference>
<evidence type="ECO:0000256" key="1">
    <source>
        <dbReference type="ARBA" id="ARBA00004196"/>
    </source>
</evidence>
<dbReference type="InterPro" id="IPR050465">
    <property type="entry name" value="UPF0194_transport"/>
</dbReference>
<keyword evidence="6" id="KW-1185">Reference proteome</keyword>
<reference evidence="5 6" key="1">
    <citation type="submission" date="2024-04" db="EMBL/GenBank/DDBJ databases">
        <title>A novel species isolated from cricket.</title>
        <authorList>
            <person name="Wang H.-C."/>
        </authorList>
    </citation>
    <scope>NUCLEOTIDE SEQUENCE [LARGE SCALE GENOMIC DNA]</scope>
    <source>
        <strain evidence="5 6">WL0021</strain>
    </source>
</reference>
<dbReference type="Gene3D" id="2.40.30.170">
    <property type="match status" value="1"/>
</dbReference>
<feature type="coiled-coil region" evidence="3">
    <location>
        <begin position="81"/>
        <end position="175"/>
    </location>
</feature>
<evidence type="ECO:0000256" key="2">
    <source>
        <dbReference type="ARBA" id="ARBA00023054"/>
    </source>
</evidence>
<dbReference type="SUPFAM" id="SSF111369">
    <property type="entry name" value="HlyD-like secretion proteins"/>
    <property type="match status" value="3"/>
</dbReference>
<sequence length="332" mass="36308">MMFRLGKDKKFQRIPLIAGAVILAIALLVWLQGWQFGSQTAFQGYVEGNFVYVAPETAGRIVALEVEEGSDTQQGQSAFILNTDIEKAQRDEAEAKRAQAQAQLDDLRAAQQRPEQIAVLKAQEDQAKAQRDLAQAELDRQTKLFQKGYASKAALDQAQTTYDRSVAAFEEAQRQITASELAARTATIAAAEAGVKAAEAGLVQAQTALDKRTVYIPQNGRVQDVFFRVGEVVNAGQPVLSILPPQNMKYRFYVAETALAKFSLGQEVAIVCDACPDNLKAKISFISKDAEFTPPVIFSDEERAKLVFKVEALPVVPVELPVGLPIKAHTVE</sequence>
<dbReference type="PANTHER" id="PTHR32347">
    <property type="entry name" value="EFFLUX SYSTEM COMPONENT YKNX-RELATED"/>
    <property type="match status" value="1"/>
</dbReference>
<accession>A0ABV0BFS7</accession>
<comment type="caution">
    <text evidence="5">The sequence shown here is derived from an EMBL/GenBank/DDBJ whole genome shotgun (WGS) entry which is preliminary data.</text>
</comment>
<evidence type="ECO:0000256" key="3">
    <source>
        <dbReference type="SAM" id="Coils"/>
    </source>
</evidence>
<dbReference type="EMBL" id="JBBYXI010000001">
    <property type="protein sequence ID" value="MEN3929774.1"/>
    <property type="molecule type" value="Genomic_DNA"/>
</dbReference>
<gene>
    <name evidence="5" type="ORF">WJT86_01700</name>
</gene>
<dbReference type="InterPro" id="IPR059052">
    <property type="entry name" value="HH_YbhG-like"/>
</dbReference>
<keyword evidence="2 3" id="KW-0175">Coiled coil</keyword>
<dbReference type="RefSeq" id="WP_346335759.1">
    <property type="nucleotide sequence ID" value="NZ_JBBYXI010000001.1"/>
</dbReference>
<dbReference type="Proteomes" id="UP001418637">
    <property type="component" value="Unassembled WGS sequence"/>
</dbReference>
<proteinExistence type="predicted"/>
<evidence type="ECO:0000313" key="5">
    <source>
        <dbReference type="EMBL" id="MEN3929774.1"/>
    </source>
</evidence>
<dbReference type="Gene3D" id="2.40.50.100">
    <property type="match status" value="2"/>
</dbReference>